<proteinExistence type="predicted"/>
<accession>A0A089QEX4</accession>
<dbReference type="Proteomes" id="UP000029492">
    <property type="component" value="Chromosome"/>
</dbReference>
<evidence type="ECO:0000313" key="2">
    <source>
        <dbReference type="Proteomes" id="UP000029492"/>
    </source>
</evidence>
<dbReference type="HOGENOM" id="CLU_3027128_0_0_5"/>
<protein>
    <submittedName>
        <fullName evidence="1">Protein of unassigned function</fullName>
    </submittedName>
</protein>
<dbReference type="EMBL" id="CP003811">
    <property type="protein sequence ID" value="AIQ93154.1"/>
    <property type="molecule type" value="Genomic_DNA"/>
</dbReference>
<dbReference type="STRING" id="693986.MOC_5399"/>
<dbReference type="AlphaFoldDB" id="A0A089QEX4"/>
<keyword evidence="2" id="KW-1185">Reference proteome</keyword>
<reference evidence="1 2" key="1">
    <citation type="journal article" date="2014" name="PLoS ONE">
        <title>Genome Information of Methylobacterium oryzae, a Plant-Probiotic Methylotroph in the Phyllosphere.</title>
        <authorList>
            <person name="Kwak M.J."/>
            <person name="Jeong H."/>
            <person name="Madhaiyan M."/>
            <person name="Lee Y."/>
            <person name="Sa T.M."/>
            <person name="Oh T.K."/>
            <person name="Kim J.F."/>
        </authorList>
    </citation>
    <scope>NUCLEOTIDE SEQUENCE [LARGE SCALE GENOMIC DNA]</scope>
    <source>
        <strain evidence="1 2">CBMB20</strain>
    </source>
</reference>
<dbReference type="KEGG" id="mor:MOC_5399"/>
<evidence type="ECO:0000313" key="1">
    <source>
        <dbReference type="EMBL" id="AIQ93154.1"/>
    </source>
</evidence>
<name>A0A089QEX4_9HYPH</name>
<sequence>MQVRRHADRVALALMEAVEWFDWGRWQVEVYDPKGRPVWLRAFQDVDIDVDLKAA</sequence>
<gene>
    <name evidence="1" type="ORF">MOC_5399</name>
</gene>
<organism evidence="1 2">
    <name type="scientific">Methylobacterium oryzae CBMB20</name>
    <dbReference type="NCBI Taxonomy" id="693986"/>
    <lineage>
        <taxon>Bacteria</taxon>
        <taxon>Pseudomonadati</taxon>
        <taxon>Pseudomonadota</taxon>
        <taxon>Alphaproteobacteria</taxon>
        <taxon>Hyphomicrobiales</taxon>
        <taxon>Methylobacteriaceae</taxon>
        <taxon>Methylobacterium</taxon>
    </lineage>
</organism>